<dbReference type="GO" id="GO:0008767">
    <property type="term" value="F:UDP-galactopyranose mutase activity"/>
    <property type="evidence" value="ECO:0007669"/>
    <property type="project" value="TreeGrafter"/>
</dbReference>
<reference evidence="2" key="1">
    <citation type="journal article" date="2020" name="mSystems">
        <title>Genome- and Community-Level Interaction Insights into Carbon Utilization and Element Cycling Functions of Hydrothermarchaeota in Hydrothermal Sediment.</title>
        <authorList>
            <person name="Zhou Z."/>
            <person name="Liu Y."/>
            <person name="Xu W."/>
            <person name="Pan J."/>
            <person name="Luo Z.H."/>
            <person name="Li M."/>
        </authorList>
    </citation>
    <scope>NUCLEOTIDE SEQUENCE [LARGE SCALE GENOMIC DNA]</scope>
    <source>
        <strain evidence="2">SpSt-116</strain>
    </source>
</reference>
<organism evidence="2">
    <name type="scientific">Thermofilum adornatum</name>
    <dbReference type="NCBI Taxonomy" id="1365176"/>
    <lineage>
        <taxon>Archaea</taxon>
        <taxon>Thermoproteota</taxon>
        <taxon>Thermoprotei</taxon>
        <taxon>Thermofilales</taxon>
        <taxon>Thermofilaceae</taxon>
        <taxon>Thermofilum</taxon>
    </lineage>
</organism>
<dbReference type="InterPro" id="IPR002937">
    <property type="entry name" value="Amino_oxidase"/>
</dbReference>
<dbReference type="GO" id="GO:0016491">
    <property type="term" value="F:oxidoreductase activity"/>
    <property type="evidence" value="ECO:0007669"/>
    <property type="project" value="InterPro"/>
</dbReference>
<dbReference type="SUPFAM" id="SSF51905">
    <property type="entry name" value="FAD/NAD(P)-binding domain"/>
    <property type="match status" value="1"/>
</dbReference>
<evidence type="ECO:0000259" key="1">
    <source>
        <dbReference type="Pfam" id="PF01593"/>
    </source>
</evidence>
<protein>
    <submittedName>
        <fullName evidence="2">NAD(P)/FAD-dependent oxidoreductase</fullName>
    </submittedName>
</protein>
<dbReference type="AlphaFoldDB" id="A0A7C1CGK7"/>
<dbReference type="Pfam" id="PF01593">
    <property type="entry name" value="Amino_oxidase"/>
    <property type="match status" value="1"/>
</dbReference>
<dbReference type="InterPro" id="IPR036188">
    <property type="entry name" value="FAD/NAD-bd_sf"/>
</dbReference>
<name>A0A7C1CGK7_9CREN</name>
<proteinExistence type="predicted"/>
<dbReference type="PANTHER" id="PTHR21197:SF0">
    <property type="entry name" value="UDP-GALACTOPYRANOSE MUTASE"/>
    <property type="match status" value="1"/>
</dbReference>
<dbReference type="GO" id="GO:0005829">
    <property type="term" value="C:cytosol"/>
    <property type="evidence" value="ECO:0007669"/>
    <property type="project" value="TreeGrafter"/>
</dbReference>
<dbReference type="PANTHER" id="PTHR21197">
    <property type="entry name" value="UDP-GALACTOPYRANOSE MUTASE"/>
    <property type="match status" value="1"/>
</dbReference>
<evidence type="ECO:0000313" key="2">
    <source>
        <dbReference type="EMBL" id="HDP15814.1"/>
    </source>
</evidence>
<gene>
    <name evidence="2" type="ORF">ENN26_08610</name>
</gene>
<dbReference type="GO" id="GO:0050660">
    <property type="term" value="F:flavin adenine dinucleotide binding"/>
    <property type="evidence" value="ECO:0007669"/>
    <property type="project" value="TreeGrafter"/>
</dbReference>
<sequence>MSIRAKALYPLADVVCVDRDFHGGLLGSELVNGYLFDVGGTHVVFSRRRDVIEGIVSMGGEWITRERASYVFLDGTFIPYPFENGIYILPPEKRARYGLSLIRALMESTGEKPANFRDWILRVFGREVAEDYLIPYNEKIWKRPLDKISADWVFIPGRLPIPSLEDIVKAVAGLPTIGYKENSVFFYPRKGGIRKQWEAARKYAESLGVRFLKMEVREVKSSSGGYLINGVLKADRVISTLPLKEAPSIFCLSDEARRASERLDYNSVLIVGLGLRKQAPKQHWVYVPDKRVAFHRYAWISNYGEDLSPGRAVIVADVTIPPTLEIDLEEIKLRVVHDLIEIGVVKENEVDVVKAYLHKYGYPIYTLTHREDVDIISQELTQKGILTFGRWGNWEYWNTDKIYENSLKINLAF</sequence>
<comment type="caution">
    <text evidence="2">The sequence shown here is derived from an EMBL/GenBank/DDBJ whole genome shotgun (WGS) entry which is preliminary data.</text>
</comment>
<dbReference type="EMBL" id="DSAY01000159">
    <property type="protein sequence ID" value="HDP15814.1"/>
    <property type="molecule type" value="Genomic_DNA"/>
</dbReference>
<dbReference type="Gene3D" id="3.50.50.60">
    <property type="entry name" value="FAD/NAD(P)-binding domain"/>
    <property type="match status" value="1"/>
</dbReference>
<feature type="domain" description="Amine oxidase" evidence="1">
    <location>
        <begin position="20"/>
        <end position="363"/>
    </location>
</feature>
<accession>A0A7C1CGK7</accession>